<feature type="compositionally biased region" description="Basic and acidic residues" evidence="1">
    <location>
        <begin position="542"/>
        <end position="551"/>
    </location>
</feature>
<reference evidence="3 5" key="1">
    <citation type="journal article" date="2020" name="Stud. Mycol.">
        <title>101 Dothideomycetes genomes: a test case for predicting lifestyles and emergence of pathogens.</title>
        <authorList>
            <person name="Haridas S."/>
            <person name="Albert R."/>
            <person name="Binder M."/>
            <person name="Bloem J."/>
            <person name="Labutti K."/>
            <person name="Salamov A."/>
            <person name="Andreopoulos B."/>
            <person name="Baker S."/>
            <person name="Barry K."/>
            <person name="Bills G."/>
            <person name="Bluhm B."/>
            <person name="Cannon C."/>
            <person name="Castanera R."/>
            <person name="Culley D."/>
            <person name="Daum C."/>
            <person name="Ezra D."/>
            <person name="Gonzalez J."/>
            <person name="Henrissat B."/>
            <person name="Kuo A."/>
            <person name="Liang C."/>
            <person name="Lipzen A."/>
            <person name="Lutzoni F."/>
            <person name="Magnuson J."/>
            <person name="Mondo S."/>
            <person name="Nolan M."/>
            <person name="Ohm R."/>
            <person name="Pangilinan J."/>
            <person name="Park H.-J."/>
            <person name="Ramirez L."/>
            <person name="Alfaro M."/>
            <person name="Sun H."/>
            <person name="Tritt A."/>
            <person name="Yoshinaga Y."/>
            <person name="Zwiers L.-H."/>
            <person name="Turgeon B."/>
            <person name="Goodwin S."/>
            <person name="Spatafora J."/>
            <person name="Crous P."/>
            <person name="Grigoriev I."/>
        </authorList>
    </citation>
    <scope>NUCLEOTIDE SEQUENCE</scope>
    <source>
        <strain evidence="3 5">CBS 304.34</strain>
    </source>
</reference>
<gene>
    <name evidence="3 5" type="ORF">BDZ99DRAFT_402242</name>
</gene>
<evidence type="ECO:0000313" key="3">
    <source>
        <dbReference type="EMBL" id="KAF2802196.1"/>
    </source>
</evidence>
<reference evidence="5" key="3">
    <citation type="submission" date="2025-04" db="UniProtKB">
        <authorList>
            <consortium name="RefSeq"/>
        </authorList>
    </citation>
    <scope>IDENTIFICATION</scope>
    <source>
        <strain evidence="5">CBS 304.34</strain>
    </source>
</reference>
<evidence type="ECO:0000259" key="2">
    <source>
        <dbReference type="Pfam" id="PF24809"/>
    </source>
</evidence>
<feature type="domain" description="DUF7708" evidence="2">
    <location>
        <begin position="91"/>
        <end position="235"/>
    </location>
</feature>
<dbReference type="OrthoDB" id="61900at2759"/>
<evidence type="ECO:0000313" key="4">
    <source>
        <dbReference type="Proteomes" id="UP000504636"/>
    </source>
</evidence>
<keyword evidence="4" id="KW-1185">Reference proteome</keyword>
<dbReference type="Pfam" id="PF24809">
    <property type="entry name" value="DUF7708"/>
    <property type="match status" value="1"/>
</dbReference>
<sequence length="551" mass="62904">MVSKSAERRFEVKEPRTSWQDNTNYAITSQSKRLIEEAFDEAKAKFASDLTQDDRKAEIASSATSLQDVQATVSESMTKYLSQRKESKAWRWLERLSHRIHFYGSVLDVFAQHHPEYVALVWGSIKFLIVAVENHGKVIATLAKAISQIADTLPRIELASNLYPTDRMRAAVTDLYVYILRFLIRARDWYEEGKLYHFLHSITRPEELRYKDLLEQISQSSRIINQLAVSGQQAEFRDIHDKINKTSAMVEKISNAVTLHSGALIDTNDRLSDLQFSQIMMSLSDVSIWDPTKVYKYHHSLKQRRSHTAAVRSVPNSFWQSPKLHRWSSTDDSALSIIVGNYHARFVMRNLCIDVIEQLHDAKVPVLLAMRVPQENGSSANISSNDLLKYLVRQAIQIRHKLQTEKSMAMKCATFHGASTETEWFQVLEAVLADIGSQVYIIVDLEMLNRDLGPVDGFSWVLAFEHFFNELLVRGLSTQVKVLLVSYSSLPFQLSAADRSKFVTTAKTQLTTARQRKAGRGVRLPQLPFRLKNIPGSPAKNSQERGPRRRP</sequence>
<name>A0A6A6Y050_9PEZI</name>
<accession>A0A6A6Y050</accession>
<dbReference type="InterPro" id="IPR056125">
    <property type="entry name" value="DUF7708"/>
</dbReference>
<dbReference type="AlphaFoldDB" id="A0A6A6Y050"/>
<evidence type="ECO:0000256" key="1">
    <source>
        <dbReference type="SAM" id="MobiDB-lite"/>
    </source>
</evidence>
<organism evidence="3">
    <name type="scientific">Mytilinidion resinicola</name>
    <dbReference type="NCBI Taxonomy" id="574789"/>
    <lineage>
        <taxon>Eukaryota</taxon>
        <taxon>Fungi</taxon>
        <taxon>Dikarya</taxon>
        <taxon>Ascomycota</taxon>
        <taxon>Pezizomycotina</taxon>
        <taxon>Dothideomycetes</taxon>
        <taxon>Pleosporomycetidae</taxon>
        <taxon>Mytilinidiales</taxon>
        <taxon>Mytilinidiaceae</taxon>
        <taxon>Mytilinidion</taxon>
    </lineage>
</organism>
<reference evidence="5" key="2">
    <citation type="submission" date="2020-04" db="EMBL/GenBank/DDBJ databases">
        <authorList>
            <consortium name="NCBI Genome Project"/>
        </authorList>
    </citation>
    <scope>NUCLEOTIDE SEQUENCE</scope>
    <source>
        <strain evidence="5">CBS 304.34</strain>
    </source>
</reference>
<dbReference type="Proteomes" id="UP000504636">
    <property type="component" value="Unplaced"/>
</dbReference>
<evidence type="ECO:0000313" key="5">
    <source>
        <dbReference type="RefSeq" id="XP_033569160.1"/>
    </source>
</evidence>
<protein>
    <recommendedName>
        <fullName evidence="2">DUF7708 domain-containing protein</fullName>
    </recommendedName>
</protein>
<proteinExistence type="predicted"/>
<feature type="region of interest" description="Disordered" evidence="1">
    <location>
        <begin position="530"/>
        <end position="551"/>
    </location>
</feature>
<dbReference type="EMBL" id="MU003725">
    <property type="protein sequence ID" value="KAF2802196.1"/>
    <property type="molecule type" value="Genomic_DNA"/>
</dbReference>
<dbReference type="GeneID" id="54457167"/>
<dbReference type="RefSeq" id="XP_033569160.1">
    <property type="nucleotide sequence ID" value="XM_033716274.1"/>
</dbReference>